<keyword evidence="3" id="KW-0378">Hydrolase</keyword>
<dbReference type="Pfam" id="PF01881">
    <property type="entry name" value="Cas_Cas6_C"/>
    <property type="match status" value="1"/>
</dbReference>
<reference evidence="3 4" key="1">
    <citation type="submission" date="2021-03" db="EMBL/GenBank/DDBJ databases">
        <title>Genomic Encyclopedia of Type Strains, Phase IV (KMG-IV): sequencing the most valuable type-strain genomes for metagenomic binning, comparative biology and taxonomic classification.</title>
        <authorList>
            <person name="Goeker M."/>
        </authorList>
    </citation>
    <scope>NUCLEOTIDE SEQUENCE [LARGE SCALE GENOMIC DNA]</scope>
    <source>
        <strain evidence="3 4">DSM 27512</strain>
    </source>
</reference>
<keyword evidence="1" id="KW-0051">Antiviral defense</keyword>
<dbReference type="EMBL" id="JAGGLI010000009">
    <property type="protein sequence ID" value="MBP2027285.1"/>
    <property type="molecule type" value="Genomic_DNA"/>
</dbReference>
<dbReference type="Proteomes" id="UP001314903">
    <property type="component" value="Unassembled WGS sequence"/>
</dbReference>
<evidence type="ECO:0000259" key="2">
    <source>
        <dbReference type="Pfam" id="PF01881"/>
    </source>
</evidence>
<sequence length="239" mass="27696">MRFLVELSLAHSLISKDKNRIIISLLKSCFEGYSKDYFDELYNTPHSKDFSFSIFLGMDAKFQREHIEIPSKKILLNFSAYEAYDGMMFYNSVLNKIGEFFTYGDNTIKIEKINIKKERPITSDRVRFKTLSPIVAREHANDNKTTWYHSLSDEKGRDIFIRNLKSQLIEKFGDGCKYDLEDISLKFKTKEVKVKNYSIEVLGNIGEIEIIAKPYILDYIYKGGAGSKRNTGFGLLDIL</sequence>
<dbReference type="EC" id="3.1.-.-" evidence="3"/>
<dbReference type="InterPro" id="IPR045747">
    <property type="entry name" value="CRISPR-assoc_prot_Cas6_N_sf"/>
</dbReference>
<protein>
    <submittedName>
        <fullName evidence="3">CRISPR-associated endoribonuclease Cas6</fullName>
        <ecNumber evidence="3">3.1.-.-</ecNumber>
    </submittedName>
</protein>
<proteinExistence type="predicted"/>
<dbReference type="CDD" id="cd21140">
    <property type="entry name" value="Cas6_I-like"/>
    <property type="match status" value="1"/>
</dbReference>
<dbReference type="NCBIfam" id="TIGR01877">
    <property type="entry name" value="cas_cas6"/>
    <property type="match status" value="1"/>
</dbReference>
<evidence type="ECO:0000313" key="4">
    <source>
        <dbReference type="Proteomes" id="UP001314903"/>
    </source>
</evidence>
<name>A0ABS4KIV2_9FIRM</name>
<dbReference type="PANTHER" id="PTHR36984:SF3">
    <property type="entry name" value="CRISPR-ASSOCIATED ENDORIBONUCLEASE CAS6"/>
    <property type="match status" value="1"/>
</dbReference>
<dbReference type="Gene3D" id="3.30.70.1900">
    <property type="match status" value="1"/>
</dbReference>
<dbReference type="RefSeq" id="WP_330623395.1">
    <property type="nucleotide sequence ID" value="NZ_JAGGLI010000009.1"/>
</dbReference>
<gene>
    <name evidence="3" type="ORF">J2Z35_001079</name>
</gene>
<evidence type="ECO:0000256" key="1">
    <source>
        <dbReference type="ARBA" id="ARBA00023118"/>
    </source>
</evidence>
<dbReference type="PANTHER" id="PTHR36984">
    <property type="entry name" value="CRISPR-ASSOCIATED ENDORIBONUCLEASE CAS6 1"/>
    <property type="match status" value="1"/>
</dbReference>
<keyword evidence="4" id="KW-1185">Reference proteome</keyword>
<dbReference type="InterPro" id="IPR010156">
    <property type="entry name" value="CRISPR-assoc_prot_Cas6"/>
</dbReference>
<feature type="domain" description="CRISPR associated protein Cas6 C-terminal" evidence="2">
    <location>
        <begin position="117"/>
        <end position="238"/>
    </location>
</feature>
<evidence type="ECO:0000313" key="3">
    <source>
        <dbReference type="EMBL" id="MBP2027285.1"/>
    </source>
</evidence>
<dbReference type="GO" id="GO:0016787">
    <property type="term" value="F:hydrolase activity"/>
    <property type="evidence" value="ECO:0007669"/>
    <property type="project" value="UniProtKB-KW"/>
</dbReference>
<dbReference type="InterPro" id="IPR049435">
    <property type="entry name" value="Cas_Cas6_C"/>
</dbReference>
<dbReference type="Gene3D" id="3.30.70.1890">
    <property type="match status" value="1"/>
</dbReference>
<comment type="caution">
    <text evidence="3">The sequence shown here is derived from an EMBL/GenBank/DDBJ whole genome shotgun (WGS) entry which is preliminary data.</text>
</comment>
<accession>A0ABS4KIV2</accession>
<organism evidence="3 4">
    <name type="scientific">Acetoanaerobium pronyense</name>
    <dbReference type="NCBI Taxonomy" id="1482736"/>
    <lineage>
        <taxon>Bacteria</taxon>
        <taxon>Bacillati</taxon>
        <taxon>Bacillota</taxon>
        <taxon>Clostridia</taxon>
        <taxon>Peptostreptococcales</taxon>
        <taxon>Filifactoraceae</taxon>
        <taxon>Acetoanaerobium</taxon>
    </lineage>
</organism>